<gene>
    <name evidence="1" type="ORF">CAUJ_LOCUS7632</name>
</gene>
<accession>A0A8S1H7T0</accession>
<dbReference type="AlphaFoldDB" id="A0A8S1H7T0"/>
<dbReference type="EMBL" id="CAJGYM010000023">
    <property type="protein sequence ID" value="CAD6191713.1"/>
    <property type="molecule type" value="Genomic_DNA"/>
</dbReference>
<proteinExistence type="predicted"/>
<organism evidence="1 2">
    <name type="scientific">Caenorhabditis auriculariae</name>
    <dbReference type="NCBI Taxonomy" id="2777116"/>
    <lineage>
        <taxon>Eukaryota</taxon>
        <taxon>Metazoa</taxon>
        <taxon>Ecdysozoa</taxon>
        <taxon>Nematoda</taxon>
        <taxon>Chromadorea</taxon>
        <taxon>Rhabditida</taxon>
        <taxon>Rhabditina</taxon>
        <taxon>Rhabditomorpha</taxon>
        <taxon>Rhabditoidea</taxon>
        <taxon>Rhabditidae</taxon>
        <taxon>Peloderinae</taxon>
        <taxon>Caenorhabditis</taxon>
    </lineage>
</organism>
<protein>
    <submittedName>
        <fullName evidence="1">Uncharacterized protein</fullName>
    </submittedName>
</protein>
<dbReference type="Proteomes" id="UP000835052">
    <property type="component" value="Unassembled WGS sequence"/>
</dbReference>
<evidence type="ECO:0000313" key="2">
    <source>
        <dbReference type="Proteomes" id="UP000835052"/>
    </source>
</evidence>
<reference evidence="1" key="1">
    <citation type="submission" date="2020-10" db="EMBL/GenBank/DDBJ databases">
        <authorList>
            <person name="Kikuchi T."/>
        </authorList>
    </citation>
    <scope>NUCLEOTIDE SEQUENCE</scope>
    <source>
        <strain evidence="1">NKZ352</strain>
    </source>
</reference>
<comment type="caution">
    <text evidence="1">The sequence shown here is derived from an EMBL/GenBank/DDBJ whole genome shotgun (WGS) entry which is preliminary data.</text>
</comment>
<keyword evidence="2" id="KW-1185">Reference proteome</keyword>
<evidence type="ECO:0000313" key="1">
    <source>
        <dbReference type="EMBL" id="CAD6191713.1"/>
    </source>
</evidence>
<sequence>MTQCRGTTTASSQRPGYGGHVCVAWPTVRQTEERRALVVSPPIDSRLFILYLTLESKNNFGRLHSLFDGQTYSRGADKPDGVTCRFVDDEQQIDVGSTISWPRCSSRAVPPVIVQL</sequence>
<name>A0A8S1H7T0_9PELO</name>